<accession>A0ACC2VYP1</accession>
<gene>
    <name evidence="1" type="ORF">QFC20_004552</name>
</gene>
<evidence type="ECO:0000313" key="1">
    <source>
        <dbReference type="EMBL" id="KAJ9104271.1"/>
    </source>
</evidence>
<dbReference type="Proteomes" id="UP001230649">
    <property type="component" value="Unassembled WGS sequence"/>
</dbReference>
<sequence>MSPASVLVPLYQYPVTPETWGPLYAAIDQHPNVQFLIIVNPNSGPGDTLTPDANYAHEIPRLNSRANVQTLGYVSTDYCRRNVADVVRDVGVYAGWSRLAVEGVYVQGIFFDETPNLWSVGAADYLNLITTEVKKDTGIQGNRLVMHNPGTIPDPNLAHEKPDITAIFEASYASYQSEWTQAQLDAGHYDRASSSFIVHSTSIEEIANLVNELRTRAEYLFVTDLQDRYYESFGQGWTTFIEAVAADLAVE</sequence>
<proteinExistence type="predicted"/>
<protein>
    <submittedName>
        <fullName evidence="1">Uncharacterized protein</fullName>
    </submittedName>
</protein>
<reference evidence="1" key="1">
    <citation type="submission" date="2023-04" db="EMBL/GenBank/DDBJ databases">
        <title>Draft Genome sequencing of Naganishia species isolated from polar environments using Oxford Nanopore Technology.</title>
        <authorList>
            <person name="Leo P."/>
            <person name="Venkateswaran K."/>
        </authorList>
    </citation>
    <scope>NUCLEOTIDE SEQUENCE</scope>
    <source>
        <strain evidence="1">MNA-CCFEE 5262</strain>
    </source>
</reference>
<dbReference type="EMBL" id="JASBWS010000054">
    <property type="protein sequence ID" value="KAJ9104271.1"/>
    <property type="molecule type" value="Genomic_DNA"/>
</dbReference>
<comment type="caution">
    <text evidence="1">The sequence shown here is derived from an EMBL/GenBank/DDBJ whole genome shotgun (WGS) entry which is preliminary data.</text>
</comment>
<evidence type="ECO:0000313" key="2">
    <source>
        <dbReference type="Proteomes" id="UP001230649"/>
    </source>
</evidence>
<keyword evidence="2" id="KW-1185">Reference proteome</keyword>
<name>A0ACC2VYP1_9TREE</name>
<organism evidence="1 2">
    <name type="scientific">Naganishia adeliensis</name>
    <dbReference type="NCBI Taxonomy" id="92952"/>
    <lineage>
        <taxon>Eukaryota</taxon>
        <taxon>Fungi</taxon>
        <taxon>Dikarya</taxon>
        <taxon>Basidiomycota</taxon>
        <taxon>Agaricomycotina</taxon>
        <taxon>Tremellomycetes</taxon>
        <taxon>Filobasidiales</taxon>
        <taxon>Filobasidiaceae</taxon>
        <taxon>Naganishia</taxon>
    </lineage>
</organism>